<organism evidence="1 2">
    <name type="scientific">Sphingopyxis macrogoltabida</name>
    <name type="common">Sphingomonas macrogoltabidus</name>
    <dbReference type="NCBI Taxonomy" id="33050"/>
    <lineage>
        <taxon>Bacteria</taxon>
        <taxon>Pseudomonadati</taxon>
        <taxon>Pseudomonadota</taxon>
        <taxon>Alphaproteobacteria</taxon>
        <taxon>Sphingomonadales</taxon>
        <taxon>Sphingomonadaceae</taxon>
        <taxon>Sphingopyxis</taxon>
    </lineage>
</organism>
<gene>
    <name evidence="1" type="ORF">ATM17_10705</name>
</gene>
<keyword evidence="2" id="KW-1185">Reference proteome</keyword>
<evidence type="ECO:0000313" key="1">
    <source>
        <dbReference type="EMBL" id="AMU89500.1"/>
    </source>
</evidence>
<dbReference type="Proteomes" id="UP000076088">
    <property type="component" value="Chromosome"/>
</dbReference>
<dbReference type="KEGG" id="smaz:LH19_09125"/>
<evidence type="ECO:0000313" key="2">
    <source>
        <dbReference type="Proteomes" id="UP000076088"/>
    </source>
</evidence>
<dbReference type="EMBL" id="CP013344">
    <property type="protein sequence ID" value="AMU89500.1"/>
    <property type="molecule type" value="Genomic_DNA"/>
</dbReference>
<accession>A0AAC8Z0A3</accession>
<proteinExistence type="predicted"/>
<dbReference type="RefSeq" id="WP_054727187.1">
    <property type="nucleotide sequence ID" value="NZ_CP009429.1"/>
</dbReference>
<reference evidence="2" key="1">
    <citation type="submission" date="2015-11" db="EMBL/GenBank/DDBJ databases">
        <title>Complete genome sequence of a polyethylene-glycol degrader Sphingopyxis macrogoltabida 203N (NBRC 111659).</title>
        <authorList>
            <person name="Yoshiyuki O."/>
            <person name="Shouta N."/>
            <person name="Nagata Y."/>
            <person name="Numata M."/>
            <person name="Tsuchikane K."/>
            <person name="Hosoyama A."/>
            <person name="Yamazoe A."/>
            <person name="Tsuda M."/>
            <person name="Fujita N."/>
            <person name="Kawai F."/>
        </authorList>
    </citation>
    <scope>NUCLEOTIDE SEQUENCE [LARGE SCALE GENOMIC DNA]</scope>
    <source>
        <strain evidence="2">203N</strain>
    </source>
</reference>
<name>A0AAC8Z0A3_SPHMC</name>
<sequence length="153" mass="16694">MNAFVKSIWLVRVGYFGSHCHATMQREDVANPYDRRYILAMAKHSTSKRSSSDGKFVAIKGVSGQRNVTTRLGNVTVSGRRPSADVVSSNVAASTAALERVGTKLTKPGVRLPQKKGVPRYSADENNPGVFIRRLDGKVTTGKLQNGQFVETK</sequence>
<dbReference type="AlphaFoldDB" id="A0AAC8Z0A3"/>
<reference evidence="1 2" key="2">
    <citation type="journal article" date="2016" name="Genome Announc.">
        <title>Complete Genome Sequence of Sphingopyxis macrogoltabida Strain 203N (NBRC 111659), a Polyethylene Glycol Degrader.</title>
        <authorList>
            <person name="Ohtsubo Y."/>
            <person name="Nonoyama S."/>
            <person name="Nagata Y."/>
            <person name="Numata M."/>
            <person name="Tsuchikane K."/>
            <person name="Hosoyama A."/>
            <person name="Yamazoe A."/>
            <person name="Tsuda M."/>
            <person name="Fujita N."/>
            <person name="Kawai F."/>
        </authorList>
    </citation>
    <scope>NUCLEOTIDE SEQUENCE [LARGE SCALE GENOMIC DNA]</scope>
    <source>
        <strain evidence="1 2">203N</strain>
    </source>
</reference>
<protein>
    <submittedName>
        <fullName evidence="1">Uncharacterized protein</fullName>
    </submittedName>
</protein>